<gene>
    <name evidence="1" type="ORF">mvi_62270</name>
</gene>
<sequence length="67" mass="7696">MSEQPDHMPEVRRRLRGIQFKYGPTLTPTDTVEIGNRFNEAVALDPSGRQALHYLDDLEERLAPMKS</sequence>
<dbReference type="AlphaFoldDB" id="A0A8H9CAF8"/>
<dbReference type="Proteomes" id="UP000663508">
    <property type="component" value="Plasmid pVL1_2"/>
</dbReference>
<reference evidence="1" key="1">
    <citation type="submission" date="2020-11" db="EMBL/GenBank/DDBJ databases">
        <title>Complete genome sequence of a novel pathogenic Methylobacterium strain isolated from rice in Vietnam.</title>
        <authorList>
            <person name="Lai K."/>
            <person name="Okazaki S."/>
            <person name="Higashi K."/>
            <person name="Mori H."/>
            <person name="Toyoda A."/>
            <person name="Kurokawa K."/>
        </authorList>
    </citation>
    <scope>NUCLEOTIDE SEQUENCE</scope>
    <source>
        <strain evidence="1">VL1</strain>
        <plasmid evidence="1">pVL1_2</plasmid>
    </source>
</reference>
<accession>A0A8H9CAF8</accession>
<keyword evidence="1" id="KW-0614">Plasmid</keyword>
<name>A0A8H9CAF8_9HYPH</name>
<evidence type="ECO:0000313" key="2">
    <source>
        <dbReference type="Proteomes" id="UP000663508"/>
    </source>
</evidence>
<protein>
    <submittedName>
        <fullName evidence="1">Uncharacterized protein</fullName>
    </submittedName>
</protein>
<geneLocation type="plasmid" evidence="1 2">
    <name>pVL1_2</name>
</geneLocation>
<proteinExistence type="predicted"/>
<evidence type="ECO:0000313" key="1">
    <source>
        <dbReference type="EMBL" id="BCM87766.1"/>
    </source>
</evidence>
<dbReference type="KEGG" id="mind:mvi_62270"/>
<dbReference type="EMBL" id="AP024147">
    <property type="protein sequence ID" value="BCM87766.1"/>
    <property type="molecule type" value="Genomic_DNA"/>
</dbReference>
<organism evidence="1 2">
    <name type="scientific">Methylobacterium indicum</name>
    <dbReference type="NCBI Taxonomy" id="1775910"/>
    <lineage>
        <taxon>Bacteria</taxon>
        <taxon>Pseudomonadati</taxon>
        <taxon>Pseudomonadota</taxon>
        <taxon>Alphaproteobacteria</taxon>
        <taxon>Hyphomicrobiales</taxon>
        <taxon>Methylobacteriaceae</taxon>
        <taxon>Methylobacterium</taxon>
    </lineage>
</organism>
<dbReference type="RefSeq" id="WP_207183957.1">
    <property type="nucleotide sequence ID" value="NZ_AP024147.1"/>
</dbReference>